<protein>
    <submittedName>
        <fullName evidence="2">Uncharacterized protein</fullName>
    </submittedName>
</protein>
<feature type="region of interest" description="Disordered" evidence="1">
    <location>
        <begin position="44"/>
        <end position="181"/>
    </location>
</feature>
<reference evidence="2" key="1">
    <citation type="submission" date="2020-02" db="EMBL/GenBank/DDBJ databases">
        <authorList>
            <person name="Meier V. D."/>
        </authorList>
    </citation>
    <scope>NUCLEOTIDE SEQUENCE</scope>
    <source>
        <strain evidence="2">AVDCRST_MAG20</strain>
    </source>
</reference>
<sequence>ERIPAGPDRAAACPHRAVRLGVAGGLRLPGVAVRLDLGRRGAHLRHVPGGGRGGEARHGAEPDSGLADRRRSPQGRRPLAAARAGGSAGPRRGRRPGPGAGAGRVGRHPRRPGRQRRPRRAERQPPERAHPAVPGRTPRAGGRRPPGSHRGRHRGAAGAGPSRVPRPLRVPEHRAHRGGAV</sequence>
<feature type="compositionally biased region" description="Low complexity" evidence="1">
    <location>
        <begin position="75"/>
        <end position="85"/>
    </location>
</feature>
<gene>
    <name evidence="2" type="ORF">AVDCRST_MAG20-1622</name>
</gene>
<proteinExistence type="predicted"/>
<name>A0A6J4I136_9ACTN</name>
<organism evidence="2">
    <name type="scientific">uncultured Acidimicrobiales bacterium</name>
    <dbReference type="NCBI Taxonomy" id="310071"/>
    <lineage>
        <taxon>Bacteria</taxon>
        <taxon>Bacillati</taxon>
        <taxon>Actinomycetota</taxon>
        <taxon>Acidimicrobiia</taxon>
        <taxon>Acidimicrobiales</taxon>
        <taxon>environmental samples</taxon>
    </lineage>
</organism>
<feature type="compositionally biased region" description="Low complexity" evidence="1">
    <location>
        <begin position="131"/>
        <end position="145"/>
    </location>
</feature>
<feature type="non-terminal residue" evidence="2">
    <location>
        <position position="1"/>
    </location>
</feature>
<evidence type="ECO:0000313" key="2">
    <source>
        <dbReference type="EMBL" id="CAA9238877.1"/>
    </source>
</evidence>
<feature type="non-terminal residue" evidence="2">
    <location>
        <position position="181"/>
    </location>
</feature>
<feature type="compositionally biased region" description="Basic residues" evidence="1">
    <location>
        <begin position="105"/>
        <end position="120"/>
    </location>
</feature>
<accession>A0A6J4I136</accession>
<dbReference type="AlphaFoldDB" id="A0A6J4I136"/>
<dbReference type="EMBL" id="CADCSY010000073">
    <property type="protein sequence ID" value="CAA9238877.1"/>
    <property type="molecule type" value="Genomic_DNA"/>
</dbReference>
<feature type="compositionally biased region" description="Basic and acidic residues" evidence="1">
    <location>
        <begin position="121"/>
        <end position="130"/>
    </location>
</feature>
<feature type="compositionally biased region" description="Basic and acidic residues" evidence="1">
    <location>
        <begin position="54"/>
        <end position="71"/>
    </location>
</feature>
<evidence type="ECO:0000256" key="1">
    <source>
        <dbReference type="SAM" id="MobiDB-lite"/>
    </source>
</evidence>
<feature type="compositionally biased region" description="Basic residues" evidence="1">
    <location>
        <begin position="146"/>
        <end position="155"/>
    </location>
</feature>